<reference evidence="1" key="2">
    <citation type="journal article" date="2015" name="Genome Announc.">
        <title>Draft Genome Sequence of Filamentous Marine Cyanobacterium Lyngbya confervoides Strain BDU141951.</title>
        <authorList>
            <person name="Chandrababunaidu M.M."/>
            <person name="Sen D."/>
            <person name="Tripathy S."/>
        </authorList>
    </citation>
    <scope>NUCLEOTIDE SEQUENCE</scope>
    <source>
        <strain evidence="1">BDU141951</strain>
    </source>
</reference>
<name>A0A0C1YAG7_9CYAN</name>
<dbReference type="AlphaFoldDB" id="A0A0C1YAG7"/>
<protein>
    <submittedName>
        <fullName evidence="1">Uncharacterized protein</fullName>
    </submittedName>
</protein>
<comment type="caution">
    <text evidence="1">The sequence shown here is derived from an EMBL/GenBank/DDBJ whole genome shotgun (WGS) entry which is preliminary data.</text>
</comment>
<proteinExistence type="predicted"/>
<sequence>MATGTQPKSDLEVLEQGNLYFLYRPKVEQETVHSTEDIQRIHMVIGPHGRQWFRLITLGKKSLPDLQTDNQQGWCFVETVTDSAKALEAGLRREVYETKTRGDRTQPAVRPVGEGVYQLVVDDDGQTRLVYALELPHDLGPAQQALNINQTGNYVISIKNPEQPSPEGLGFQQGDRTADFPQDLQDEFRERTFIAANPPHFLDYVGAEILLISTASEDAQNIGGQLQPQAEDETTSEAINKLRMRKTRHPLEPLLTGELT</sequence>
<accession>A0A0C1YAG7</accession>
<organism evidence="1">
    <name type="scientific">Lyngbya confervoides BDU141951</name>
    <dbReference type="NCBI Taxonomy" id="1574623"/>
    <lineage>
        <taxon>Bacteria</taxon>
        <taxon>Bacillati</taxon>
        <taxon>Cyanobacteriota</taxon>
        <taxon>Cyanophyceae</taxon>
        <taxon>Oscillatoriophycideae</taxon>
        <taxon>Oscillatoriales</taxon>
        <taxon>Microcoleaceae</taxon>
        <taxon>Lyngbya</taxon>
    </lineage>
</organism>
<reference evidence="1" key="3">
    <citation type="submission" date="2020-02" db="EMBL/GenBank/DDBJ databases">
        <authorList>
            <person name="Sarangi A.N."/>
            <person name="Ghosh S."/>
            <person name="Mukherjee M."/>
            <person name="Tripathy S."/>
        </authorList>
    </citation>
    <scope>NUCLEOTIDE SEQUENCE</scope>
    <source>
        <strain evidence="1">BDU141951</strain>
    </source>
</reference>
<dbReference type="PANTHER" id="PTHR34776:SF1">
    <property type="entry name" value="F17F16.3 PROTEIN"/>
    <property type="match status" value="1"/>
</dbReference>
<reference evidence="1" key="1">
    <citation type="submission" date="2014-11" db="EMBL/GenBank/DDBJ databases">
        <authorList>
            <person name="Malar M.C."/>
            <person name="Sen D."/>
            <person name="Tripathy S."/>
        </authorList>
    </citation>
    <scope>NUCLEOTIDE SEQUENCE</scope>
    <source>
        <strain evidence="1">BDU141951</strain>
    </source>
</reference>
<dbReference type="EMBL" id="JTHE02000003">
    <property type="protein sequence ID" value="NEV69685.1"/>
    <property type="molecule type" value="Genomic_DNA"/>
</dbReference>
<gene>
    <name evidence="1" type="ORF">QQ91_021550</name>
</gene>
<dbReference type="PANTHER" id="PTHR34776">
    <property type="entry name" value="F17F16.3 PROTEIN"/>
    <property type="match status" value="1"/>
</dbReference>
<evidence type="ECO:0000313" key="1">
    <source>
        <dbReference type="EMBL" id="NEV69685.1"/>
    </source>
</evidence>